<comment type="caution">
    <text evidence="1">The sequence shown here is derived from an EMBL/GenBank/DDBJ whole genome shotgun (WGS) entry which is preliminary data.</text>
</comment>
<accession>A0ACB9Q8K3</accession>
<sequence>MEMHNPVLGHKAQESFDKIQQSNVKQIATERFAVIDESYRPARHSRYPGYSNTSQTSQSTRRVLKQIVLEEFALIDKLCCPARHSRYPGYSNKSQASQSTKRSEENKNEPDLKQIAEGGFAATDKFYGVQARPSSYSGYSYESQTSQPTKRSEENKNEPDLRQIAEKGFAAIDKFYEIQEKPSSYPGYSHESQLTKQSGENTISESDLKKLAQYADMDICHGHVARRYSGGSNVSSSRSGSVAGSGNNSGNGKDKPKLTGDGNDGNGKGNPKTIVPSDDTVPTTWKERLVKKILAAKGQIGSVFKGSDFKIMFKFVCKQLLSGKLFAPLSSEWAQVLQELKSLEIHQHAKFPSQDYRQISSKQVPKDNGLSPTPVLINFRQEVLQLNINPCHILQAPILISKSLENDSQPSLGDVKTLSNSLACIACPNFSIVHL</sequence>
<reference evidence="1 2" key="1">
    <citation type="journal article" date="2022" name="DNA Res.">
        <title>Chromosomal-level genome assembly of the orchid tree Bauhinia variegata (Leguminosae; Cercidoideae) supports the allotetraploid origin hypothesis of Bauhinia.</title>
        <authorList>
            <person name="Zhong Y."/>
            <person name="Chen Y."/>
            <person name="Zheng D."/>
            <person name="Pang J."/>
            <person name="Liu Y."/>
            <person name="Luo S."/>
            <person name="Meng S."/>
            <person name="Qian L."/>
            <person name="Wei D."/>
            <person name="Dai S."/>
            <person name="Zhou R."/>
        </authorList>
    </citation>
    <scope>NUCLEOTIDE SEQUENCE [LARGE SCALE GENOMIC DNA]</scope>
    <source>
        <strain evidence="1">BV-YZ2020</strain>
    </source>
</reference>
<proteinExistence type="predicted"/>
<gene>
    <name evidence="1" type="ORF">L6164_001037</name>
</gene>
<evidence type="ECO:0000313" key="2">
    <source>
        <dbReference type="Proteomes" id="UP000828941"/>
    </source>
</evidence>
<keyword evidence="2" id="KW-1185">Reference proteome</keyword>
<organism evidence="1 2">
    <name type="scientific">Bauhinia variegata</name>
    <name type="common">Purple orchid tree</name>
    <name type="synonym">Phanera variegata</name>
    <dbReference type="NCBI Taxonomy" id="167791"/>
    <lineage>
        <taxon>Eukaryota</taxon>
        <taxon>Viridiplantae</taxon>
        <taxon>Streptophyta</taxon>
        <taxon>Embryophyta</taxon>
        <taxon>Tracheophyta</taxon>
        <taxon>Spermatophyta</taxon>
        <taxon>Magnoliopsida</taxon>
        <taxon>eudicotyledons</taxon>
        <taxon>Gunneridae</taxon>
        <taxon>Pentapetalae</taxon>
        <taxon>rosids</taxon>
        <taxon>fabids</taxon>
        <taxon>Fabales</taxon>
        <taxon>Fabaceae</taxon>
        <taxon>Cercidoideae</taxon>
        <taxon>Cercideae</taxon>
        <taxon>Bauhiniinae</taxon>
        <taxon>Bauhinia</taxon>
    </lineage>
</organism>
<protein>
    <submittedName>
        <fullName evidence="1">Uncharacterized protein</fullName>
    </submittedName>
</protein>
<evidence type="ECO:0000313" key="1">
    <source>
        <dbReference type="EMBL" id="KAI4357063.1"/>
    </source>
</evidence>
<dbReference type="Proteomes" id="UP000828941">
    <property type="component" value="Chromosome 1"/>
</dbReference>
<dbReference type="EMBL" id="CM039426">
    <property type="protein sequence ID" value="KAI4357063.1"/>
    <property type="molecule type" value="Genomic_DNA"/>
</dbReference>
<name>A0ACB9Q8K3_BAUVA</name>